<dbReference type="AlphaFoldDB" id="A0A026WF08"/>
<dbReference type="Proteomes" id="UP000053097">
    <property type="component" value="Unassembled WGS sequence"/>
</dbReference>
<dbReference type="EMBL" id="KK107238">
    <property type="protein sequence ID" value="EZA54617.1"/>
    <property type="molecule type" value="Genomic_DNA"/>
</dbReference>
<protein>
    <submittedName>
        <fullName evidence="1">Uncharacterized protein</fullName>
    </submittedName>
</protein>
<sequence length="143" mass="15691">MRKKERRFSCGLSFLGKAEGSSAPLLAEVDDDILSRRGLRLIPEADSSCQGARREYWTTIIRSTASARVTVAGRSLLFFAGGPETVNGIGGAATSHTVDRRAALFFVRRLDAFLRQRGSDRARETGFTAATPTGYHRVFTVHQ</sequence>
<accession>A0A026WF08</accession>
<name>A0A026WF08_OOCBI</name>
<organism evidence="1 2">
    <name type="scientific">Ooceraea biroi</name>
    <name type="common">Clonal raider ant</name>
    <name type="synonym">Cerapachys biroi</name>
    <dbReference type="NCBI Taxonomy" id="2015173"/>
    <lineage>
        <taxon>Eukaryota</taxon>
        <taxon>Metazoa</taxon>
        <taxon>Ecdysozoa</taxon>
        <taxon>Arthropoda</taxon>
        <taxon>Hexapoda</taxon>
        <taxon>Insecta</taxon>
        <taxon>Pterygota</taxon>
        <taxon>Neoptera</taxon>
        <taxon>Endopterygota</taxon>
        <taxon>Hymenoptera</taxon>
        <taxon>Apocrita</taxon>
        <taxon>Aculeata</taxon>
        <taxon>Formicoidea</taxon>
        <taxon>Formicidae</taxon>
        <taxon>Dorylinae</taxon>
        <taxon>Ooceraea</taxon>
    </lineage>
</organism>
<proteinExistence type="predicted"/>
<keyword evidence="2" id="KW-1185">Reference proteome</keyword>
<evidence type="ECO:0000313" key="2">
    <source>
        <dbReference type="Proteomes" id="UP000053097"/>
    </source>
</evidence>
<evidence type="ECO:0000313" key="1">
    <source>
        <dbReference type="EMBL" id="EZA54617.1"/>
    </source>
</evidence>
<gene>
    <name evidence="1" type="ORF">X777_04901</name>
</gene>
<reference evidence="1 2" key="1">
    <citation type="journal article" date="2014" name="Curr. Biol.">
        <title>The genome of the clonal raider ant Cerapachys biroi.</title>
        <authorList>
            <person name="Oxley P.R."/>
            <person name="Ji L."/>
            <person name="Fetter-Pruneda I."/>
            <person name="McKenzie S.K."/>
            <person name="Li C."/>
            <person name="Hu H."/>
            <person name="Zhang G."/>
            <person name="Kronauer D.J."/>
        </authorList>
    </citation>
    <scope>NUCLEOTIDE SEQUENCE [LARGE SCALE GENOMIC DNA]</scope>
</reference>